<proteinExistence type="predicted"/>
<dbReference type="GO" id="GO:0005634">
    <property type="term" value="C:nucleus"/>
    <property type="evidence" value="ECO:0007669"/>
    <property type="project" value="TreeGrafter"/>
</dbReference>
<dbReference type="eggNOG" id="ENOG502S34X">
    <property type="taxonomic scope" value="Eukaryota"/>
</dbReference>
<reference evidence="2 3" key="1">
    <citation type="journal article" date="2009" name="Nature">
        <title>Evolution of pathogenicity and sexual reproduction in eight Candida genomes.</title>
        <authorList>
            <person name="Butler G."/>
            <person name="Rasmussen M.D."/>
            <person name="Lin M.F."/>
            <person name="Santos M.A."/>
            <person name="Sakthikumar S."/>
            <person name="Munro C.A."/>
            <person name="Rheinbay E."/>
            <person name="Grabherr M."/>
            <person name="Forche A."/>
            <person name="Reedy J.L."/>
            <person name="Agrafioti I."/>
            <person name="Arnaud M.B."/>
            <person name="Bates S."/>
            <person name="Brown A.J."/>
            <person name="Brunke S."/>
            <person name="Costanzo M.C."/>
            <person name="Fitzpatrick D.A."/>
            <person name="de Groot P.W."/>
            <person name="Harris D."/>
            <person name="Hoyer L.L."/>
            <person name="Hube B."/>
            <person name="Klis F.M."/>
            <person name="Kodira C."/>
            <person name="Lennard N."/>
            <person name="Logue M.E."/>
            <person name="Martin R."/>
            <person name="Neiman A.M."/>
            <person name="Nikolaou E."/>
            <person name="Quail M.A."/>
            <person name="Quinn J."/>
            <person name="Santos M.C."/>
            <person name="Schmitzberger F.F."/>
            <person name="Sherlock G."/>
            <person name="Shah P."/>
            <person name="Silverstein K.A."/>
            <person name="Skrzypek M.S."/>
            <person name="Soll D."/>
            <person name="Staggs R."/>
            <person name="Stansfield I."/>
            <person name="Stumpf M.P."/>
            <person name="Sudbery P.E."/>
            <person name="Srikantha T."/>
            <person name="Zeng Q."/>
            <person name="Berman J."/>
            <person name="Berriman M."/>
            <person name="Heitman J."/>
            <person name="Gow N.A."/>
            <person name="Lorenz M.C."/>
            <person name="Birren B.W."/>
            <person name="Kellis M."/>
            <person name="Cuomo C.A."/>
        </authorList>
    </citation>
    <scope>NUCLEOTIDE SEQUENCE [LARGE SCALE GENOMIC DNA]</scope>
    <source>
        <strain evidence="3">ATCC 11503 / BCRC 21390 / CBS 2605 / JCM 1781 / NBRC 1676 / NRRL YB-4239</strain>
    </source>
</reference>
<dbReference type="InterPro" id="IPR019416">
    <property type="entry name" value="NCBP3"/>
</dbReference>
<keyword evidence="3" id="KW-1185">Reference proteome</keyword>
<dbReference type="PANTHER" id="PTHR16291">
    <property type="entry name" value="NUCLEAR CAP-BINDING PROTEIN SUBUNIT 3"/>
    <property type="match status" value="1"/>
</dbReference>
<sequence>MDQPAVAPYGGFIVKSLDDEKANQAELEKQSIEVNVDGQTQQLRPEAIRLNGVDNLSTEEIKAYVEYYLNYTSSVDSETGKISYAQKPFQEQITFRVEWIDDSNVCIVFKTSDENRKALEALREDPITTSPEDPSYVNAIIQEQKAKPYDPIIAFRKAQSMSVRLGLVDESLENKESSGDMDEDQSSIELIIRQAFQLDRKVKNASQYSRYYLIHGEPERQPRRRRQPHHNSRPRHAKQQQEDAEEEDLFAEKLNSTRQRSSSRNNGTGEEEDEDLFKDLKSRRSRRDVDDEEDLFADKLRRTRSRSPTR</sequence>
<dbReference type="HOGENOM" id="CLU_836769_0_0_1"/>
<protein>
    <submittedName>
        <fullName evidence="2">Uncharacterized protein</fullName>
    </submittedName>
</protein>
<evidence type="ECO:0000313" key="3">
    <source>
        <dbReference type="Proteomes" id="UP000001996"/>
    </source>
</evidence>
<dbReference type="PANTHER" id="PTHR16291:SF0">
    <property type="entry name" value="NUCLEAR CAP-BINDING PROTEIN SUBUNIT 3"/>
    <property type="match status" value="1"/>
</dbReference>
<dbReference type="OMA" id="RYYLIHG"/>
<dbReference type="InParanoid" id="A5E2K9"/>
<evidence type="ECO:0000256" key="1">
    <source>
        <dbReference type="SAM" id="MobiDB-lite"/>
    </source>
</evidence>
<feature type="compositionally biased region" description="Basic residues" evidence="1">
    <location>
        <begin position="222"/>
        <end position="238"/>
    </location>
</feature>
<dbReference type="GO" id="GO:0000340">
    <property type="term" value="F:RNA 7-methylguanosine cap binding"/>
    <property type="evidence" value="ECO:0007669"/>
    <property type="project" value="InterPro"/>
</dbReference>
<feature type="compositionally biased region" description="Basic residues" evidence="1">
    <location>
        <begin position="301"/>
        <end position="310"/>
    </location>
</feature>
<feature type="region of interest" description="Disordered" evidence="1">
    <location>
        <begin position="213"/>
        <end position="310"/>
    </location>
</feature>
<dbReference type="GO" id="GO:0003729">
    <property type="term" value="F:mRNA binding"/>
    <property type="evidence" value="ECO:0007669"/>
    <property type="project" value="InterPro"/>
</dbReference>
<dbReference type="STRING" id="379508.A5E2K9"/>
<dbReference type="AlphaFoldDB" id="A5E2K9"/>
<dbReference type="GeneID" id="5231921"/>
<dbReference type="VEuPathDB" id="FungiDB:LELG_03846"/>
<name>A5E2K9_LODEL</name>
<dbReference type="Pfam" id="PF10309">
    <property type="entry name" value="NCBP3"/>
    <property type="match status" value="1"/>
</dbReference>
<dbReference type="EMBL" id="CH981528">
    <property type="protein sequence ID" value="EDK45667.1"/>
    <property type="molecule type" value="Genomic_DNA"/>
</dbReference>
<organism evidence="2 3">
    <name type="scientific">Lodderomyces elongisporus (strain ATCC 11503 / CBS 2605 / JCM 1781 / NBRC 1676 / NRRL YB-4239)</name>
    <name type="common">Yeast</name>
    <name type="synonym">Saccharomyces elongisporus</name>
    <dbReference type="NCBI Taxonomy" id="379508"/>
    <lineage>
        <taxon>Eukaryota</taxon>
        <taxon>Fungi</taxon>
        <taxon>Dikarya</taxon>
        <taxon>Ascomycota</taxon>
        <taxon>Saccharomycotina</taxon>
        <taxon>Pichiomycetes</taxon>
        <taxon>Debaryomycetaceae</taxon>
        <taxon>Candida/Lodderomyces clade</taxon>
        <taxon>Lodderomyces</taxon>
    </lineage>
</organism>
<evidence type="ECO:0000313" key="2">
    <source>
        <dbReference type="EMBL" id="EDK45667.1"/>
    </source>
</evidence>
<dbReference type="Proteomes" id="UP000001996">
    <property type="component" value="Unassembled WGS sequence"/>
</dbReference>
<dbReference type="KEGG" id="lel:PVL30_004672"/>
<dbReference type="OrthoDB" id="422106at2759"/>
<feature type="compositionally biased region" description="Low complexity" evidence="1">
    <location>
        <begin position="252"/>
        <end position="266"/>
    </location>
</feature>
<gene>
    <name evidence="2" type="ORF">LELG_03846</name>
</gene>
<accession>A5E2K9</accession>